<accession>A0A813VKY5</accession>
<evidence type="ECO:0000313" key="3">
    <source>
        <dbReference type="Proteomes" id="UP000663860"/>
    </source>
</evidence>
<dbReference type="AlphaFoldDB" id="A0A813VKY5"/>
<dbReference type="InterPro" id="IPR023352">
    <property type="entry name" value="MAPEG-like_dom_sf"/>
</dbReference>
<sequence>MNKSFQQRKNSIYKIPEDVNTFGAGQQQQQQQQVVDDWSLAGRIQRLLASDVEYMPYFLALLGYTFCAMTFTSQRF</sequence>
<gene>
    <name evidence="2" type="ORF">IZO911_LOCUS9125</name>
</gene>
<proteinExistence type="predicted"/>
<feature type="transmembrane region" description="Helical" evidence="1">
    <location>
        <begin position="54"/>
        <end position="72"/>
    </location>
</feature>
<name>A0A813VKY5_9BILA</name>
<keyword evidence="1" id="KW-1133">Transmembrane helix</keyword>
<comment type="caution">
    <text evidence="2">The sequence shown here is derived from an EMBL/GenBank/DDBJ whole genome shotgun (WGS) entry which is preliminary data.</text>
</comment>
<evidence type="ECO:0000256" key="1">
    <source>
        <dbReference type="SAM" id="Phobius"/>
    </source>
</evidence>
<dbReference type="Gene3D" id="1.20.120.550">
    <property type="entry name" value="Membrane associated eicosanoid/glutathione metabolism-like domain"/>
    <property type="match status" value="1"/>
</dbReference>
<dbReference type="Proteomes" id="UP000663860">
    <property type="component" value="Unassembled WGS sequence"/>
</dbReference>
<evidence type="ECO:0000313" key="2">
    <source>
        <dbReference type="EMBL" id="CAF0842201.1"/>
    </source>
</evidence>
<protein>
    <submittedName>
        <fullName evidence="2">Uncharacterized protein</fullName>
    </submittedName>
</protein>
<keyword evidence="1" id="KW-0472">Membrane</keyword>
<reference evidence="2" key="1">
    <citation type="submission" date="2021-02" db="EMBL/GenBank/DDBJ databases">
        <authorList>
            <person name="Nowell W R."/>
        </authorList>
    </citation>
    <scope>NUCLEOTIDE SEQUENCE</scope>
</reference>
<keyword evidence="1" id="KW-0812">Transmembrane</keyword>
<organism evidence="2 3">
    <name type="scientific">Adineta steineri</name>
    <dbReference type="NCBI Taxonomy" id="433720"/>
    <lineage>
        <taxon>Eukaryota</taxon>
        <taxon>Metazoa</taxon>
        <taxon>Spiralia</taxon>
        <taxon>Gnathifera</taxon>
        <taxon>Rotifera</taxon>
        <taxon>Eurotatoria</taxon>
        <taxon>Bdelloidea</taxon>
        <taxon>Adinetida</taxon>
        <taxon>Adinetidae</taxon>
        <taxon>Adineta</taxon>
    </lineage>
</organism>
<dbReference type="EMBL" id="CAJNOE010000063">
    <property type="protein sequence ID" value="CAF0842201.1"/>
    <property type="molecule type" value="Genomic_DNA"/>
</dbReference>